<gene>
    <name evidence="10" type="primary">kyaH</name>
</gene>
<dbReference type="Pfam" id="PF01061">
    <property type="entry name" value="ABC2_membrane"/>
    <property type="match status" value="1"/>
</dbReference>
<comment type="subcellular location">
    <subcellularLocation>
        <location evidence="6">Cell membrane</location>
        <topology evidence="6">Multi-pass membrane protein</topology>
    </subcellularLocation>
    <subcellularLocation>
        <location evidence="1">Membrane</location>
        <topology evidence="1">Multi-pass membrane protein</topology>
    </subcellularLocation>
</comment>
<keyword evidence="4 6" id="KW-0472">Membrane</keyword>
<evidence type="ECO:0000256" key="6">
    <source>
        <dbReference type="RuleBase" id="RU361157"/>
    </source>
</evidence>
<dbReference type="GO" id="GO:0046677">
    <property type="term" value="P:response to antibiotic"/>
    <property type="evidence" value="ECO:0007669"/>
    <property type="project" value="UniProtKB-KW"/>
</dbReference>
<keyword evidence="2 6" id="KW-0812">Transmembrane</keyword>
<keyword evidence="6" id="KW-0813">Transport</keyword>
<evidence type="ECO:0000256" key="4">
    <source>
        <dbReference type="ARBA" id="ARBA00023136"/>
    </source>
</evidence>
<feature type="transmembrane region" description="Helical" evidence="6">
    <location>
        <begin position="83"/>
        <end position="109"/>
    </location>
</feature>
<dbReference type="PROSITE" id="PS51012">
    <property type="entry name" value="ABC_TM2"/>
    <property type="match status" value="1"/>
</dbReference>
<reference evidence="10" key="1">
    <citation type="submission" date="2018-12" db="EMBL/GenBank/DDBJ databases">
        <authorList>
            <person name="Vikeli E."/>
            <person name="Widdick D.A."/>
            <person name="Batey S.F."/>
            <person name="Heine D."/>
            <person name="Holmes N.A."/>
            <person name="Bibb M.J."/>
            <person name="Pierce N."/>
            <person name="Hutchings M.I."/>
            <person name="Wilkinson B."/>
        </authorList>
    </citation>
    <scope>NUCLEOTIDE SEQUENCE</scope>
    <source>
        <strain evidence="9">KY3</strain>
        <strain evidence="10">KY7</strain>
    </source>
</reference>
<dbReference type="PANTHER" id="PTHR43229:SF2">
    <property type="entry name" value="NODULATION PROTEIN J"/>
    <property type="match status" value="1"/>
</dbReference>
<dbReference type="PRINTS" id="PR00164">
    <property type="entry name" value="ABC2TRNSPORT"/>
</dbReference>
<dbReference type="InterPro" id="IPR051784">
    <property type="entry name" value="Nod_factor_ABC_transporter"/>
</dbReference>
<keyword evidence="3 6" id="KW-1133">Transmembrane helix</keyword>
<dbReference type="GO" id="GO:0043190">
    <property type="term" value="C:ATP-binding cassette (ABC) transporter complex"/>
    <property type="evidence" value="ECO:0007669"/>
    <property type="project" value="InterPro"/>
</dbReference>
<comment type="similarity">
    <text evidence="6">Belongs to the ABC-2 integral membrane protein family.</text>
</comment>
<evidence type="ECO:0000256" key="5">
    <source>
        <dbReference type="ARBA" id="ARBA00023251"/>
    </source>
</evidence>
<evidence type="ECO:0000259" key="8">
    <source>
        <dbReference type="PROSITE" id="PS51012"/>
    </source>
</evidence>
<dbReference type="EMBL" id="MK251551">
    <property type="protein sequence ID" value="QDF63340.1"/>
    <property type="molecule type" value="Genomic_DNA"/>
</dbReference>
<evidence type="ECO:0000313" key="9">
    <source>
        <dbReference type="EMBL" id="QDF63340.1"/>
    </source>
</evidence>
<proteinExistence type="inferred from homology"/>
<sequence>MTSTAPPRTAAPSEQDAERRGRLAREWRAGSMVWRRELLHFLRDRTRVAVSLLPPFLFLYVLGIGLSRLLADGAGGARTAEDYLVFLFPGVLVMAAQAPAISVGASIVWDRQTGFMREMLAAPVFRGTLLLGKCLGGATVATAQSAVVLLTAGLVGVPYDPVLFAVLLAEIAIAALSLTVLAAGVAVAIKRVQTFNTVLSVLITPLVFLSGMMFPISAMPGWMVALTVVNPLTYAVDAMRHAVLGRLGQEHSSVIFSPVEWAGWEVPPPVEIAVVLGFSVLALIAISRRFARTG</sequence>
<evidence type="ECO:0000256" key="7">
    <source>
        <dbReference type="SAM" id="MobiDB-lite"/>
    </source>
</evidence>
<feature type="transmembrane region" description="Helical" evidence="6">
    <location>
        <begin position="201"/>
        <end position="223"/>
    </location>
</feature>
<dbReference type="PIRSF" id="PIRSF006648">
    <property type="entry name" value="DrrB"/>
    <property type="match status" value="1"/>
</dbReference>
<accession>A0A4Y6I1H7</accession>
<feature type="domain" description="ABC transmembrane type-2" evidence="8">
    <location>
        <begin position="46"/>
        <end position="293"/>
    </location>
</feature>
<dbReference type="AlphaFoldDB" id="A0A4Y6I1H7"/>
<evidence type="ECO:0000256" key="3">
    <source>
        <dbReference type="ARBA" id="ARBA00022989"/>
    </source>
</evidence>
<keyword evidence="5" id="KW-0046">Antibiotic resistance</keyword>
<organism evidence="10">
    <name type="scientific">Saccharopolyspora sp</name>
    <dbReference type="NCBI Taxonomy" id="33915"/>
    <lineage>
        <taxon>Bacteria</taxon>
        <taxon>Bacillati</taxon>
        <taxon>Actinomycetota</taxon>
        <taxon>Actinomycetes</taxon>
        <taxon>Pseudonocardiales</taxon>
        <taxon>Pseudonocardiaceae</taxon>
        <taxon>Saccharopolyspora</taxon>
    </lineage>
</organism>
<dbReference type="PANTHER" id="PTHR43229">
    <property type="entry name" value="NODULATION PROTEIN J"/>
    <property type="match status" value="1"/>
</dbReference>
<feature type="transmembrane region" description="Helical" evidence="6">
    <location>
        <begin position="272"/>
        <end position="291"/>
    </location>
</feature>
<dbReference type="InterPro" id="IPR013525">
    <property type="entry name" value="ABC2_TM"/>
</dbReference>
<protein>
    <recommendedName>
        <fullName evidence="6">Transport permease protein</fullName>
    </recommendedName>
</protein>
<name>A0A4Y6I1H7_9PSEU</name>
<feature type="transmembrane region" description="Helical" evidence="6">
    <location>
        <begin position="48"/>
        <end position="71"/>
    </location>
</feature>
<dbReference type="InterPro" id="IPR047817">
    <property type="entry name" value="ABC2_TM_bact-type"/>
</dbReference>
<evidence type="ECO:0000256" key="2">
    <source>
        <dbReference type="ARBA" id="ARBA00022692"/>
    </source>
</evidence>
<evidence type="ECO:0000313" key="10">
    <source>
        <dbReference type="EMBL" id="QDF63350.1"/>
    </source>
</evidence>
<dbReference type="InterPro" id="IPR000412">
    <property type="entry name" value="ABC_2_transport"/>
</dbReference>
<dbReference type="GO" id="GO:0140359">
    <property type="term" value="F:ABC-type transporter activity"/>
    <property type="evidence" value="ECO:0007669"/>
    <property type="project" value="InterPro"/>
</dbReference>
<keyword evidence="6" id="KW-1003">Cell membrane</keyword>
<feature type="transmembrane region" description="Helical" evidence="6">
    <location>
        <begin position="162"/>
        <end position="189"/>
    </location>
</feature>
<feature type="region of interest" description="Disordered" evidence="7">
    <location>
        <begin position="1"/>
        <end position="20"/>
    </location>
</feature>
<evidence type="ECO:0000256" key="1">
    <source>
        <dbReference type="ARBA" id="ARBA00004141"/>
    </source>
</evidence>
<dbReference type="EMBL" id="MK251552">
    <property type="protein sequence ID" value="QDF63350.1"/>
    <property type="molecule type" value="Genomic_DNA"/>
</dbReference>
<feature type="transmembrane region" description="Helical" evidence="6">
    <location>
        <begin position="130"/>
        <end position="156"/>
    </location>
</feature>